<dbReference type="EMBL" id="CH940647">
    <property type="protein sequence ID" value="KRF84291.1"/>
    <property type="molecule type" value="Genomic_DNA"/>
</dbReference>
<dbReference type="SMART" id="SM00360">
    <property type="entry name" value="RRM"/>
    <property type="match status" value="2"/>
</dbReference>
<comment type="function">
    <text evidence="4">Has a role in the perception of gravity.</text>
</comment>
<protein>
    <recommendedName>
        <fullName evidence="5">Protein alan shepard</fullName>
    </recommendedName>
</protein>
<evidence type="ECO:0000256" key="2">
    <source>
        <dbReference type="ARBA" id="ARBA00022737"/>
    </source>
</evidence>
<dbReference type="SMR" id="A0A0Q9WIH4"/>
<evidence type="ECO:0000256" key="3">
    <source>
        <dbReference type="ARBA" id="ARBA00022884"/>
    </source>
</evidence>
<evidence type="ECO:0000259" key="8">
    <source>
        <dbReference type="PROSITE" id="PS50102"/>
    </source>
</evidence>
<sequence>MNVDSSRVISKEEEERTIAFAMHPRYSPAPPPHQQQQQQQQQPMGGPHQQQSAGGGPGHGGGASGHMRAPPNSQQLPPQMPRSQNYANGSSSAASVAAAPPTPRSAFPGAPLTASAVALKGAIPQRPPAMTSPAAAAAGAALAAGAPYRGATSWTPQGYAPAAAAAAAAVAQQAYRYTAPLPQPAYAAYTPHTATTQATTTAYQWVNQLSTLEYGQRVPTAASPSNTNSSSSSNTGSQSGTLSTSLSNTTNTNTTMGPNGTAQNQNQQGGEQLSKTNLYIRGLQQGTTDKDLINMCAQYGTIISTKAILDKTTNKCKGYGFVDFEQPAYAEGAVKGLQAKGVQAQMAKVGIWVLHRPAIQQEQDPTNLYIANLPPHFKETDLEAMLAKYGQVVSTRILRDQQMNSKGVGFARMESREKCEQIIQMFNGNTIPGAKDPLLVKFADGGPKKKNLFKTPDPNARAWRDVSAEGIPVAYDPTMQQNGVSVNVGTPIGVPYSRFGAPQVGGYPVAGSQWIPGYMMTQPITQVDDQYMQMAAAPQLGVTSYKPEAVNQVQPRGISMMVSGDTAVPYGTMMPQLATLQIGNSNFSPSLQYISPTYPYYAPPPTIIPTMPMTDSEQASTAASPDEAYTQYPHQAAPK</sequence>
<feature type="domain" description="RRM" evidence="8">
    <location>
        <begin position="276"/>
        <end position="349"/>
    </location>
</feature>
<dbReference type="GO" id="GO:0003723">
    <property type="term" value="F:RNA binding"/>
    <property type="evidence" value="ECO:0007669"/>
    <property type="project" value="UniProtKB-UniRule"/>
</dbReference>
<organism evidence="9 10">
    <name type="scientific">Drosophila virilis</name>
    <name type="common">Fruit fly</name>
    <dbReference type="NCBI Taxonomy" id="7244"/>
    <lineage>
        <taxon>Eukaryota</taxon>
        <taxon>Metazoa</taxon>
        <taxon>Ecdysozoa</taxon>
        <taxon>Arthropoda</taxon>
        <taxon>Hexapoda</taxon>
        <taxon>Insecta</taxon>
        <taxon>Pterygota</taxon>
        <taxon>Neoptera</taxon>
        <taxon>Endopterygota</taxon>
        <taxon>Diptera</taxon>
        <taxon>Brachycera</taxon>
        <taxon>Muscomorpha</taxon>
        <taxon>Ephydroidea</taxon>
        <taxon>Drosophilidae</taxon>
        <taxon>Drosophila</taxon>
    </lineage>
</organism>
<feature type="region of interest" description="Disordered" evidence="7">
    <location>
        <begin position="1"/>
        <end position="103"/>
    </location>
</feature>
<keyword evidence="1" id="KW-0597">Phosphoprotein</keyword>
<dbReference type="InterPro" id="IPR012677">
    <property type="entry name" value="Nucleotide-bd_a/b_plait_sf"/>
</dbReference>
<keyword evidence="10" id="KW-1185">Reference proteome</keyword>
<dbReference type="Proteomes" id="UP000008792">
    <property type="component" value="Unassembled WGS sequence"/>
</dbReference>
<gene>
    <name evidence="9" type="primary">Dvir\GJ12205</name>
    <name evidence="9" type="ORF">Dvir_GJ12205</name>
</gene>
<feature type="region of interest" description="Disordered" evidence="7">
    <location>
        <begin position="613"/>
        <end position="639"/>
    </location>
</feature>
<evidence type="ECO:0000256" key="7">
    <source>
        <dbReference type="SAM" id="MobiDB-lite"/>
    </source>
</evidence>
<evidence type="ECO:0000313" key="10">
    <source>
        <dbReference type="Proteomes" id="UP000008792"/>
    </source>
</evidence>
<feature type="region of interest" description="Disordered" evidence="7">
    <location>
        <begin position="218"/>
        <end position="271"/>
    </location>
</feature>
<dbReference type="PRINTS" id="PR00961">
    <property type="entry name" value="HUDSXLRNA"/>
</dbReference>
<dbReference type="SUPFAM" id="SSF54928">
    <property type="entry name" value="RNA-binding domain, RBD"/>
    <property type="match status" value="2"/>
</dbReference>
<feature type="compositionally biased region" description="Polar residues" evidence="7">
    <location>
        <begin position="71"/>
        <end position="89"/>
    </location>
</feature>
<evidence type="ECO:0000313" key="9">
    <source>
        <dbReference type="EMBL" id="KRF84291.1"/>
    </source>
</evidence>
<feature type="compositionally biased region" description="Low complexity" evidence="7">
    <location>
        <begin position="223"/>
        <end position="271"/>
    </location>
</feature>
<dbReference type="OrthoDB" id="271725at2759"/>
<dbReference type="GO" id="GO:1990904">
    <property type="term" value="C:ribonucleoprotein complex"/>
    <property type="evidence" value="ECO:0007669"/>
    <property type="project" value="InterPro"/>
</dbReference>
<dbReference type="InterPro" id="IPR000504">
    <property type="entry name" value="RRM_dom"/>
</dbReference>
<feature type="compositionally biased region" description="Gly residues" evidence="7">
    <location>
        <begin position="53"/>
        <end position="64"/>
    </location>
</feature>
<dbReference type="PANTHER" id="PTHR24012">
    <property type="entry name" value="RNA BINDING PROTEIN"/>
    <property type="match status" value="1"/>
</dbReference>
<dbReference type="AlphaFoldDB" id="A0A0Q9WIH4"/>
<dbReference type="InterPro" id="IPR002343">
    <property type="entry name" value="Hud_Sxl_RNA"/>
</dbReference>
<dbReference type="CDD" id="cd12244">
    <property type="entry name" value="RRM2_MSSP"/>
    <property type="match status" value="1"/>
</dbReference>
<feature type="domain" description="RRM" evidence="8">
    <location>
        <begin position="366"/>
        <end position="445"/>
    </location>
</feature>
<dbReference type="Pfam" id="PF00076">
    <property type="entry name" value="RRM_1"/>
    <property type="match status" value="2"/>
</dbReference>
<dbReference type="FunFam" id="3.30.70.330:FF:000491">
    <property type="entry name" value="protein alan shepard isoform X6"/>
    <property type="match status" value="1"/>
</dbReference>
<keyword evidence="3 6" id="KW-0694">RNA-binding</keyword>
<feature type="compositionally biased region" description="Low complexity" evidence="7">
    <location>
        <begin position="90"/>
        <end position="99"/>
    </location>
</feature>
<dbReference type="PROSITE" id="PS50102">
    <property type="entry name" value="RRM"/>
    <property type="match status" value="2"/>
</dbReference>
<keyword evidence="2" id="KW-0677">Repeat</keyword>
<dbReference type="FunFam" id="3.30.70.330:FF:000169">
    <property type="entry name" value="protein alan shepard isoform X4"/>
    <property type="match status" value="1"/>
</dbReference>
<proteinExistence type="predicted"/>
<name>A0A0Q9WIH4_DROVI</name>
<feature type="compositionally biased region" description="Low complexity" evidence="7">
    <location>
        <begin position="34"/>
        <end position="52"/>
    </location>
</feature>
<reference evidence="9 10" key="1">
    <citation type="journal article" date="2007" name="Nature">
        <title>Evolution of genes and genomes on the Drosophila phylogeny.</title>
        <authorList>
            <consortium name="Drosophila 12 Genomes Consortium"/>
            <person name="Clark A.G."/>
            <person name="Eisen M.B."/>
            <person name="Smith D.R."/>
            <person name="Bergman C.M."/>
            <person name="Oliver B."/>
            <person name="Markow T.A."/>
            <person name="Kaufman T.C."/>
            <person name="Kellis M."/>
            <person name="Gelbart W."/>
            <person name="Iyer V.N."/>
            <person name="Pollard D.A."/>
            <person name="Sackton T.B."/>
            <person name="Larracuente A.M."/>
            <person name="Singh N.D."/>
            <person name="Abad J.P."/>
            <person name="Abt D.N."/>
            <person name="Adryan B."/>
            <person name="Aguade M."/>
            <person name="Akashi H."/>
            <person name="Anderson W.W."/>
            <person name="Aquadro C.F."/>
            <person name="Ardell D.H."/>
            <person name="Arguello R."/>
            <person name="Artieri C.G."/>
            <person name="Barbash D.A."/>
            <person name="Barker D."/>
            <person name="Barsanti P."/>
            <person name="Batterham P."/>
            <person name="Batzoglou S."/>
            <person name="Begun D."/>
            <person name="Bhutkar A."/>
            <person name="Blanco E."/>
            <person name="Bosak S.A."/>
            <person name="Bradley R.K."/>
            <person name="Brand A.D."/>
            <person name="Brent M.R."/>
            <person name="Brooks A.N."/>
            <person name="Brown R.H."/>
            <person name="Butlin R.K."/>
            <person name="Caggese C."/>
            <person name="Calvi B.R."/>
            <person name="Bernardo de Carvalho A."/>
            <person name="Caspi A."/>
            <person name="Castrezana S."/>
            <person name="Celniker S.E."/>
            <person name="Chang J.L."/>
            <person name="Chapple C."/>
            <person name="Chatterji S."/>
            <person name="Chinwalla A."/>
            <person name="Civetta A."/>
            <person name="Clifton S.W."/>
            <person name="Comeron J.M."/>
            <person name="Costello J.C."/>
            <person name="Coyne J.A."/>
            <person name="Daub J."/>
            <person name="David R.G."/>
            <person name="Delcher A.L."/>
            <person name="Delehaunty K."/>
            <person name="Do C.B."/>
            <person name="Ebling H."/>
            <person name="Edwards K."/>
            <person name="Eickbush T."/>
            <person name="Evans J.D."/>
            <person name="Filipski A."/>
            <person name="Findeiss S."/>
            <person name="Freyhult E."/>
            <person name="Fulton L."/>
            <person name="Fulton R."/>
            <person name="Garcia A.C."/>
            <person name="Gardiner A."/>
            <person name="Garfield D.A."/>
            <person name="Garvin B.E."/>
            <person name="Gibson G."/>
            <person name="Gilbert D."/>
            <person name="Gnerre S."/>
            <person name="Godfrey J."/>
            <person name="Good R."/>
            <person name="Gotea V."/>
            <person name="Gravely B."/>
            <person name="Greenberg A.J."/>
            <person name="Griffiths-Jones S."/>
            <person name="Gross S."/>
            <person name="Guigo R."/>
            <person name="Gustafson E.A."/>
            <person name="Haerty W."/>
            <person name="Hahn M.W."/>
            <person name="Halligan D.L."/>
            <person name="Halpern A.L."/>
            <person name="Halter G.M."/>
            <person name="Han M.V."/>
            <person name="Heger A."/>
            <person name="Hillier L."/>
            <person name="Hinrichs A.S."/>
            <person name="Holmes I."/>
            <person name="Hoskins R.A."/>
            <person name="Hubisz M.J."/>
            <person name="Hultmark D."/>
            <person name="Huntley M.A."/>
            <person name="Jaffe D.B."/>
            <person name="Jagadeeshan S."/>
            <person name="Jeck W.R."/>
            <person name="Johnson J."/>
            <person name="Jones C.D."/>
            <person name="Jordan W.C."/>
            <person name="Karpen G.H."/>
            <person name="Kataoka E."/>
            <person name="Keightley P.D."/>
            <person name="Kheradpour P."/>
            <person name="Kirkness E.F."/>
            <person name="Koerich L.B."/>
            <person name="Kristiansen K."/>
            <person name="Kudrna D."/>
            <person name="Kulathinal R.J."/>
            <person name="Kumar S."/>
            <person name="Kwok R."/>
            <person name="Lander E."/>
            <person name="Langley C.H."/>
            <person name="Lapoint R."/>
            <person name="Lazzaro B.P."/>
            <person name="Lee S.J."/>
            <person name="Levesque L."/>
            <person name="Li R."/>
            <person name="Lin C.F."/>
            <person name="Lin M.F."/>
            <person name="Lindblad-Toh K."/>
            <person name="Llopart A."/>
            <person name="Long M."/>
            <person name="Low L."/>
            <person name="Lozovsky E."/>
            <person name="Lu J."/>
            <person name="Luo M."/>
            <person name="Machado C.A."/>
            <person name="Makalowski W."/>
            <person name="Marzo M."/>
            <person name="Matsuda M."/>
            <person name="Matzkin L."/>
            <person name="McAllister B."/>
            <person name="McBride C.S."/>
            <person name="McKernan B."/>
            <person name="McKernan K."/>
            <person name="Mendez-Lago M."/>
            <person name="Minx P."/>
            <person name="Mollenhauer M.U."/>
            <person name="Montooth K."/>
            <person name="Mount S.M."/>
            <person name="Mu X."/>
            <person name="Myers E."/>
            <person name="Negre B."/>
            <person name="Newfeld S."/>
            <person name="Nielsen R."/>
            <person name="Noor M.A."/>
            <person name="O'Grady P."/>
            <person name="Pachter L."/>
            <person name="Papaceit M."/>
            <person name="Parisi M.J."/>
            <person name="Parisi M."/>
            <person name="Parts L."/>
            <person name="Pedersen J.S."/>
            <person name="Pesole G."/>
            <person name="Phillippy A.M."/>
            <person name="Ponting C.P."/>
            <person name="Pop M."/>
            <person name="Porcelli D."/>
            <person name="Powell J.R."/>
            <person name="Prohaska S."/>
            <person name="Pruitt K."/>
            <person name="Puig M."/>
            <person name="Quesneville H."/>
            <person name="Ram K.R."/>
            <person name="Rand D."/>
            <person name="Rasmussen M.D."/>
            <person name="Reed L.K."/>
            <person name="Reenan R."/>
            <person name="Reily A."/>
            <person name="Remington K.A."/>
            <person name="Rieger T.T."/>
            <person name="Ritchie M.G."/>
            <person name="Robin C."/>
            <person name="Rogers Y.H."/>
            <person name="Rohde C."/>
            <person name="Rozas J."/>
            <person name="Rubenfield M.J."/>
            <person name="Ruiz A."/>
            <person name="Russo S."/>
            <person name="Salzberg S.L."/>
            <person name="Sanchez-Gracia A."/>
            <person name="Saranga D.J."/>
            <person name="Sato H."/>
            <person name="Schaeffer S.W."/>
            <person name="Schatz M.C."/>
            <person name="Schlenke T."/>
            <person name="Schwartz R."/>
            <person name="Segarra C."/>
            <person name="Singh R.S."/>
            <person name="Sirot L."/>
            <person name="Sirota M."/>
            <person name="Sisneros N.B."/>
            <person name="Smith C.D."/>
            <person name="Smith T.F."/>
            <person name="Spieth J."/>
            <person name="Stage D.E."/>
            <person name="Stark A."/>
            <person name="Stephan W."/>
            <person name="Strausberg R.L."/>
            <person name="Strempel S."/>
            <person name="Sturgill D."/>
            <person name="Sutton G."/>
            <person name="Sutton G.G."/>
            <person name="Tao W."/>
            <person name="Teichmann S."/>
            <person name="Tobari Y.N."/>
            <person name="Tomimura Y."/>
            <person name="Tsolas J.M."/>
            <person name="Valente V.L."/>
            <person name="Venter E."/>
            <person name="Venter J.C."/>
            <person name="Vicario S."/>
            <person name="Vieira F.G."/>
            <person name="Vilella A.J."/>
            <person name="Villasante A."/>
            <person name="Walenz B."/>
            <person name="Wang J."/>
            <person name="Wasserman M."/>
            <person name="Watts T."/>
            <person name="Wilson D."/>
            <person name="Wilson R.K."/>
            <person name="Wing R.A."/>
            <person name="Wolfner M.F."/>
            <person name="Wong A."/>
            <person name="Wong G.K."/>
            <person name="Wu C.I."/>
            <person name="Wu G."/>
            <person name="Yamamoto D."/>
            <person name="Yang H.P."/>
            <person name="Yang S.P."/>
            <person name="Yorke J.A."/>
            <person name="Yoshida K."/>
            <person name="Zdobnov E."/>
            <person name="Zhang P."/>
            <person name="Zhang Y."/>
            <person name="Zimin A.V."/>
            <person name="Baldwin J."/>
            <person name="Abdouelleil A."/>
            <person name="Abdulkadir J."/>
            <person name="Abebe A."/>
            <person name="Abera B."/>
            <person name="Abreu J."/>
            <person name="Acer S.C."/>
            <person name="Aftuck L."/>
            <person name="Alexander A."/>
            <person name="An P."/>
            <person name="Anderson E."/>
            <person name="Anderson S."/>
            <person name="Arachi H."/>
            <person name="Azer M."/>
            <person name="Bachantsang P."/>
            <person name="Barry A."/>
            <person name="Bayul T."/>
            <person name="Berlin A."/>
            <person name="Bessette D."/>
            <person name="Bloom T."/>
            <person name="Blye J."/>
            <person name="Boguslavskiy L."/>
            <person name="Bonnet C."/>
            <person name="Boukhgalter B."/>
            <person name="Bourzgui I."/>
            <person name="Brown A."/>
            <person name="Cahill P."/>
            <person name="Channer S."/>
            <person name="Cheshatsang Y."/>
            <person name="Chuda L."/>
            <person name="Citroen M."/>
            <person name="Collymore A."/>
            <person name="Cooke P."/>
            <person name="Costello M."/>
            <person name="D'Aco K."/>
            <person name="Daza R."/>
            <person name="De Haan G."/>
            <person name="DeGray S."/>
            <person name="DeMaso C."/>
            <person name="Dhargay N."/>
            <person name="Dooley K."/>
            <person name="Dooley E."/>
            <person name="Doricent M."/>
            <person name="Dorje P."/>
            <person name="Dorjee K."/>
            <person name="Dupes A."/>
            <person name="Elong R."/>
            <person name="Falk J."/>
            <person name="Farina A."/>
            <person name="Faro S."/>
            <person name="Ferguson D."/>
            <person name="Fisher S."/>
            <person name="Foley C.D."/>
            <person name="Franke A."/>
            <person name="Friedrich D."/>
            <person name="Gadbois L."/>
            <person name="Gearin G."/>
            <person name="Gearin C.R."/>
            <person name="Giannoukos G."/>
            <person name="Goode T."/>
            <person name="Graham J."/>
            <person name="Grandbois E."/>
            <person name="Grewal S."/>
            <person name="Gyaltsen K."/>
            <person name="Hafez N."/>
            <person name="Hagos B."/>
            <person name="Hall J."/>
            <person name="Henson C."/>
            <person name="Hollinger A."/>
            <person name="Honan T."/>
            <person name="Huard M.D."/>
            <person name="Hughes L."/>
            <person name="Hurhula B."/>
            <person name="Husby M.E."/>
            <person name="Kamat A."/>
            <person name="Kanga B."/>
            <person name="Kashin S."/>
            <person name="Khazanovich D."/>
            <person name="Kisner P."/>
            <person name="Lance K."/>
            <person name="Lara M."/>
            <person name="Lee W."/>
            <person name="Lennon N."/>
            <person name="Letendre F."/>
            <person name="LeVine R."/>
            <person name="Lipovsky A."/>
            <person name="Liu X."/>
            <person name="Liu J."/>
            <person name="Liu S."/>
            <person name="Lokyitsang T."/>
            <person name="Lokyitsang Y."/>
            <person name="Lubonja R."/>
            <person name="Lui A."/>
            <person name="MacDonald P."/>
            <person name="Magnisalis V."/>
            <person name="Maru K."/>
            <person name="Matthews C."/>
            <person name="McCusker W."/>
            <person name="McDonough S."/>
            <person name="Mehta T."/>
            <person name="Meldrim J."/>
            <person name="Meneus L."/>
            <person name="Mihai O."/>
            <person name="Mihalev A."/>
            <person name="Mihova T."/>
            <person name="Mittelman R."/>
            <person name="Mlenga V."/>
            <person name="Montmayeur A."/>
            <person name="Mulrain L."/>
            <person name="Navidi A."/>
            <person name="Naylor J."/>
            <person name="Negash T."/>
            <person name="Nguyen T."/>
            <person name="Nguyen N."/>
            <person name="Nicol R."/>
            <person name="Norbu C."/>
            <person name="Norbu N."/>
            <person name="Novod N."/>
            <person name="O'Neill B."/>
            <person name="Osman S."/>
            <person name="Markiewicz E."/>
            <person name="Oyono O.L."/>
            <person name="Patti C."/>
            <person name="Phunkhang P."/>
            <person name="Pierre F."/>
            <person name="Priest M."/>
            <person name="Raghuraman S."/>
            <person name="Rege F."/>
            <person name="Reyes R."/>
            <person name="Rise C."/>
            <person name="Rogov P."/>
            <person name="Ross K."/>
            <person name="Ryan E."/>
            <person name="Settipalli S."/>
            <person name="Shea T."/>
            <person name="Sherpa N."/>
            <person name="Shi L."/>
            <person name="Shih D."/>
            <person name="Sparrow T."/>
            <person name="Spaulding J."/>
            <person name="Stalker J."/>
            <person name="Stange-Thomann N."/>
            <person name="Stavropoulos S."/>
            <person name="Stone C."/>
            <person name="Strader C."/>
            <person name="Tesfaye S."/>
            <person name="Thomson T."/>
            <person name="Thoulutsang Y."/>
            <person name="Thoulutsang D."/>
            <person name="Topham K."/>
            <person name="Topping I."/>
            <person name="Tsamla T."/>
            <person name="Vassiliev H."/>
            <person name="Vo A."/>
            <person name="Wangchuk T."/>
            <person name="Wangdi T."/>
            <person name="Weiand M."/>
            <person name="Wilkinson J."/>
            <person name="Wilson A."/>
            <person name="Yadav S."/>
            <person name="Young G."/>
            <person name="Yu Q."/>
            <person name="Zembek L."/>
            <person name="Zhong D."/>
            <person name="Zimmer A."/>
            <person name="Zwirko Z."/>
            <person name="Jaffe D.B."/>
            <person name="Alvarez P."/>
            <person name="Brockman W."/>
            <person name="Butler J."/>
            <person name="Chin C."/>
            <person name="Gnerre S."/>
            <person name="Grabherr M."/>
            <person name="Kleber M."/>
            <person name="Mauceli E."/>
            <person name="MacCallum I."/>
        </authorList>
    </citation>
    <scope>NUCLEOTIDE SEQUENCE [LARGE SCALE GENOMIC DNA]</scope>
    <source>
        <strain evidence="10">Tucson 15010-1051.87</strain>
    </source>
</reference>
<evidence type="ECO:0000256" key="4">
    <source>
        <dbReference type="ARBA" id="ARBA00037469"/>
    </source>
</evidence>
<accession>A0A0Q9WIH4</accession>
<evidence type="ECO:0000256" key="1">
    <source>
        <dbReference type="ARBA" id="ARBA00022553"/>
    </source>
</evidence>
<evidence type="ECO:0000256" key="5">
    <source>
        <dbReference type="ARBA" id="ARBA00039536"/>
    </source>
</evidence>
<dbReference type="InterPro" id="IPR035979">
    <property type="entry name" value="RBD_domain_sf"/>
</dbReference>
<dbReference type="Gene3D" id="3.30.70.330">
    <property type="match status" value="2"/>
</dbReference>
<evidence type="ECO:0000256" key="6">
    <source>
        <dbReference type="PROSITE-ProRule" id="PRU00176"/>
    </source>
</evidence>
<dbReference type="CDD" id="cd12243">
    <property type="entry name" value="RRM1_MSSP"/>
    <property type="match status" value="1"/>
</dbReference>